<gene>
    <name evidence="1" type="ORF">KIPB_008506</name>
</gene>
<dbReference type="Proteomes" id="UP000265618">
    <property type="component" value="Unassembled WGS sequence"/>
</dbReference>
<name>A0A391NXK3_9EUKA</name>
<evidence type="ECO:0000313" key="1">
    <source>
        <dbReference type="EMBL" id="GCA63203.1"/>
    </source>
</evidence>
<proteinExistence type="predicted"/>
<reference evidence="1 2" key="1">
    <citation type="journal article" date="2018" name="PLoS ONE">
        <title>The draft genome of Kipferlia bialata reveals reductive genome evolution in fornicate parasites.</title>
        <authorList>
            <person name="Tanifuji G."/>
            <person name="Takabayashi S."/>
            <person name="Kume K."/>
            <person name="Takagi M."/>
            <person name="Nakayama T."/>
            <person name="Kamikawa R."/>
            <person name="Inagaki Y."/>
            <person name="Hashimoto T."/>
        </authorList>
    </citation>
    <scope>NUCLEOTIDE SEQUENCE [LARGE SCALE GENOMIC DNA]</scope>
    <source>
        <strain evidence="1">NY0173</strain>
    </source>
</reference>
<sequence>MASTTSVLADDETLVDQGFSSVSASLMALKRHNAQMATTLVLKNQDIADLSSAKVGLEAELSHVTNELGSAILGAIDQVTGADGLVAKEEARQEQESFISRILLTTSLRQSVDTQLKQLADSVDNVSVPQAVSTALEEMRTRERDLQAQLSSVQLEVTALRSVLLDTESRCMMAQRNERKAIQHSKQLEGSLARMEAQVSRLRRSLVLGSDM</sequence>
<accession>A0A391NXK3</accession>
<organism evidence="1 2">
    <name type="scientific">Kipferlia bialata</name>
    <dbReference type="NCBI Taxonomy" id="797122"/>
    <lineage>
        <taxon>Eukaryota</taxon>
        <taxon>Metamonada</taxon>
        <taxon>Carpediemonas-like organisms</taxon>
        <taxon>Kipferlia</taxon>
    </lineage>
</organism>
<dbReference type="AlphaFoldDB" id="A0A391NXK3"/>
<evidence type="ECO:0000313" key="2">
    <source>
        <dbReference type="Proteomes" id="UP000265618"/>
    </source>
</evidence>
<dbReference type="EMBL" id="BDIP01002655">
    <property type="protein sequence ID" value="GCA63203.1"/>
    <property type="molecule type" value="Genomic_DNA"/>
</dbReference>
<keyword evidence="2" id="KW-1185">Reference proteome</keyword>
<comment type="caution">
    <text evidence="1">The sequence shown here is derived from an EMBL/GenBank/DDBJ whole genome shotgun (WGS) entry which is preliminary data.</text>
</comment>
<protein>
    <submittedName>
        <fullName evidence="1">Uncharacterized protein</fullName>
    </submittedName>
</protein>